<accession>A0ABP4QWS5</accession>
<organism evidence="2 3">
    <name type="scientific">Kribbella alba</name>
    <dbReference type="NCBI Taxonomy" id="190197"/>
    <lineage>
        <taxon>Bacteria</taxon>
        <taxon>Bacillati</taxon>
        <taxon>Actinomycetota</taxon>
        <taxon>Actinomycetes</taxon>
        <taxon>Propionibacteriales</taxon>
        <taxon>Kribbellaceae</taxon>
        <taxon>Kribbella</taxon>
    </lineage>
</organism>
<comment type="caution">
    <text evidence="2">The sequence shown here is derived from an EMBL/GenBank/DDBJ whole genome shotgun (WGS) entry which is preliminary data.</text>
</comment>
<evidence type="ECO:0000256" key="1">
    <source>
        <dbReference type="SAM" id="MobiDB-lite"/>
    </source>
</evidence>
<dbReference type="Proteomes" id="UP001501319">
    <property type="component" value="Unassembled WGS sequence"/>
</dbReference>
<evidence type="ECO:0000313" key="2">
    <source>
        <dbReference type="EMBL" id="GAA1626205.1"/>
    </source>
</evidence>
<keyword evidence="3" id="KW-1185">Reference proteome</keyword>
<sequence>MTSGRMQGRSLPGTTRRCPSLGPHIQRAGGRSDRILRLEGEGYRNSRRGISRVRSVGQDYSPLTEAATRVRLTELTKPSGFYSNRSPLADFAAK</sequence>
<feature type="region of interest" description="Disordered" evidence="1">
    <location>
        <begin position="1"/>
        <end position="40"/>
    </location>
</feature>
<protein>
    <submittedName>
        <fullName evidence="2">Uncharacterized protein</fullName>
    </submittedName>
</protein>
<evidence type="ECO:0000313" key="3">
    <source>
        <dbReference type="Proteomes" id="UP001501319"/>
    </source>
</evidence>
<proteinExistence type="predicted"/>
<reference evidence="3" key="1">
    <citation type="journal article" date="2019" name="Int. J. Syst. Evol. Microbiol.">
        <title>The Global Catalogue of Microorganisms (GCM) 10K type strain sequencing project: providing services to taxonomists for standard genome sequencing and annotation.</title>
        <authorList>
            <consortium name="The Broad Institute Genomics Platform"/>
            <consortium name="The Broad Institute Genome Sequencing Center for Infectious Disease"/>
            <person name="Wu L."/>
            <person name="Ma J."/>
        </authorList>
    </citation>
    <scope>NUCLEOTIDE SEQUENCE [LARGE SCALE GENOMIC DNA]</scope>
    <source>
        <strain evidence="3">JCM 14306</strain>
    </source>
</reference>
<name>A0ABP4QWS5_9ACTN</name>
<dbReference type="EMBL" id="BAAANE010000003">
    <property type="protein sequence ID" value="GAA1626205.1"/>
    <property type="molecule type" value="Genomic_DNA"/>
</dbReference>
<gene>
    <name evidence="2" type="ORF">GCM10009744_12590</name>
</gene>
<feature type="compositionally biased region" description="Basic and acidic residues" evidence="1">
    <location>
        <begin position="30"/>
        <end position="40"/>
    </location>
</feature>